<dbReference type="InterPro" id="IPR014553">
    <property type="entry name" value="Aminopept"/>
</dbReference>
<comment type="caution">
    <text evidence="1">The sequence shown here is derived from an EMBL/GenBank/DDBJ whole genome shotgun (WGS) entry which is preliminary data.</text>
</comment>
<dbReference type="RefSeq" id="WP_345370530.1">
    <property type="nucleotide sequence ID" value="NZ_BAABJX010000022.1"/>
</dbReference>
<sequence>MLKKLLWTVLTFVVLYLLWNYEHVIYGARQGYGQLKVLMEARPIEEYLQDADYPEDKKEKLRLVQEIRQFTIDSLGLNESGSYRKMFDQQGKPLLWTVTACQPFALEAKEWTFPILGTFSYKGFFEYDLAQKEQRELDKDGWDTRIGEVSAWSTLGVLNDPILSSTLDRNIGSLTQLVIHELTHGTLYIKNNVTYNENLADFVGDEGAKLFLAYKYGVESEEYQRYLNRKEDRKKFSEYILSSTNRLDSLYSSFDETIPLEEKKLQKEQLITEIMKGLITVDFYNKNYYTYFQDFQPNNTFFMSYKRYRERQNQFREQFEQEFDSDFQAYFKYLKETYKPLF</sequence>
<gene>
    <name evidence="1" type="ORF">GCM10023331_14650</name>
</gene>
<keyword evidence="1" id="KW-0031">Aminopeptidase</keyword>
<keyword evidence="2" id="KW-1185">Reference proteome</keyword>
<dbReference type="Proteomes" id="UP001500298">
    <property type="component" value="Unassembled WGS sequence"/>
</dbReference>
<proteinExistence type="predicted"/>
<name>A0ABP9D5V4_9BACT</name>
<dbReference type="Pfam" id="PF10023">
    <property type="entry name" value="Aminopep"/>
    <property type="match status" value="1"/>
</dbReference>
<keyword evidence="1" id="KW-0378">Hydrolase</keyword>
<accession>A0ABP9D5V4</accession>
<protein>
    <submittedName>
        <fullName evidence="1">Aminopeptidase</fullName>
    </submittedName>
</protein>
<dbReference type="GO" id="GO:0004177">
    <property type="term" value="F:aminopeptidase activity"/>
    <property type="evidence" value="ECO:0007669"/>
    <property type="project" value="UniProtKB-KW"/>
</dbReference>
<dbReference type="EMBL" id="BAABJX010000022">
    <property type="protein sequence ID" value="GAA4830468.1"/>
    <property type="molecule type" value="Genomic_DNA"/>
</dbReference>
<keyword evidence="1" id="KW-0645">Protease</keyword>
<organism evidence="1 2">
    <name type="scientific">Algivirga pacifica</name>
    <dbReference type="NCBI Taxonomy" id="1162670"/>
    <lineage>
        <taxon>Bacteria</taxon>
        <taxon>Pseudomonadati</taxon>
        <taxon>Bacteroidota</taxon>
        <taxon>Cytophagia</taxon>
        <taxon>Cytophagales</taxon>
        <taxon>Flammeovirgaceae</taxon>
        <taxon>Algivirga</taxon>
    </lineage>
</organism>
<evidence type="ECO:0000313" key="1">
    <source>
        <dbReference type="EMBL" id="GAA4830468.1"/>
    </source>
</evidence>
<evidence type="ECO:0000313" key="2">
    <source>
        <dbReference type="Proteomes" id="UP001500298"/>
    </source>
</evidence>
<reference evidence="2" key="1">
    <citation type="journal article" date="2019" name="Int. J. Syst. Evol. Microbiol.">
        <title>The Global Catalogue of Microorganisms (GCM) 10K type strain sequencing project: providing services to taxonomists for standard genome sequencing and annotation.</title>
        <authorList>
            <consortium name="The Broad Institute Genomics Platform"/>
            <consortium name="The Broad Institute Genome Sequencing Center for Infectious Disease"/>
            <person name="Wu L."/>
            <person name="Ma J."/>
        </authorList>
    </citation>
    <scope>NUCLEOTIDE SEQUENCE [LARGE SCALE GENOMIC DNA]</scope>
    <source>
        <strain evidence="2">JCM 18326</strain>
    </source>
</reference>